<reference evidence="6 7" key="1">
    <citation type="submission" date="2018-05" db="EMBL/GenBank/DDBJ databases">
        <title>Marinilabilia rubrum sp. nov., isolated from saltern sediment.</title>
        <authorList>
            <person name="Zhang R."/>
        </authorList>
    </citation>
    <scope>NUCLEOTIDE SEQUENCE [LARGE SCALE GENOMIC DNA]</scope>
    <source>
        <strain evidence="6 7">WTE16</strain>
    </source>
</reference>
<evidence type="ECO:0008006" key="8">
    <source>
        <dbReference type="Google" id="ProtNLM"/>
    </source>
</evidence>
<dbReference type="GO" id="GO:0005975">
    <property type="term" value="P:carbohydrate metabolic process"/>
    <property type="evidence" value="ECO:0007669"/>
    <property type="project" value="InterPro"/>
</dbReference>
<dbReference type="SUPFAM" id="SSF49785">
    <property type="entry name" value="Galactose-binding domain-like"/>
    <property type="match status" value="1"/>
</dbReference>
<protein>
    <recommendedName>
        <fullName evidence="8">Beta-galactosidase</fullName>
    </recommendedName>
</protein>
<evidence type="ECO:0000256" key="2">
    <source>
        <dbReference type="SAM" id="MobiDB-lite"/>
    </source>
</evidence>
<proteinExistence type="inferred from homology"/>
<evidence type="ECO:0000259" key="5">
    <source>
        <dbReference type="Pfam" id="PF02837"/>
    </source>
</evidence>
<accession>A0A2U2B791</accession>
<evidence type="ECO:0000259" key="4">
    <source>
        <dbReference type="Pfam" id="PF00703"/>
    </source>
</evidence>
<dbReference type="InterPro" id="IPR051913">
    <property type="entry name" value="GH2_Domain-Containing"/>
</dbReference>
<organism evidence="6 7">
    <name type="scientific">Marinilabilia rubra</name>
    <dbReference type="NCBI Taxonomy" id="2162893"/>
    <lineage>
        <taxon>Bacteria</taxon>
        <taxon>Pseudomonadati</taxon>
        <taxon>Bacteroidota</taxon>
        <taxon>Bacteroidia</taxon>
        <taxon>Marinilabiliales</taxon>
        <taxon>Marinilabiliaceae</taxon>
        <taxon>Marinilabilia</taxon>
    </lineage>
</organism>
<dbReference type="GO" id="GO:0004553">
    <property type="term" value="F:hydrolase activity, hydrolyzing O-glycosyl compounds"/>
    <property type="evidence" value="ECO:0007669"/>
    <property type="project" value="InterPro"/>
</dbReference>
<evidence type="ECO:0000313" key="6">
    <source>
        <dbReference type="EMBL" id="PWD98927.1"/>
    </source>
</evidence>
<dbReference type="PANTHER" id="PTHR42732">
    <property type="entry name" value="BETA-GALACTOSIDASE"/>
    <property type="match status" value="1"/>
</dbReference>
<feature type="domain" description="Glycosyl hydrolases family 2 sugar binding" evidence="5">
    <location>
        <begin position="33"/>
        <end position="159"/>
    </location>
</feature>
<feature type="region of interest" description="Disordered" evidence="2">
    <location>
        <begin position="948"/>
        <end position="967"/>
    </location>
</feature>
<evidence type="ECO:0000313" key="7">
    <source>
        <dbReference type="Proteomes" id="UP000244956"/>
    </source>
</evidence>
<dbReference type="RefSeq" id="WP_109264926.1">
    <property type="nucleotide sequence ID" value="NZ_QEWP01000010.1"/>
</dbReference>
<dbReference type="PANTHER" id="PTHR42732:SF1">
    <property type="entry name" value="BETA-MANNOSIDASE"/>
    <property type="match status" value="1"/>
</dbReference>
<dbReference type="AlphaFoldDB" id="A0A2U2B791"/>
<dbReference type="Gene3D" id="2.60.120.260">
    <property type="entry name" value="Galactose-binding domain-like"/>
    <property type="match status" value="1"/>
</dbReference>
<comment type="similarity">
    <text evidence="1">Belongs to the glycosyl hydrolase 2 family.</text>
</comment>
<dbReference type="InterPro" id="IPR017853">
    <property type="entry name" value="GH"/>
</dbReference>
<comment type="caution">
    <text evidence="6">The sequence shown here is derived from an EMBL/GenBank/DDBJ whole genome shotgun (WGS) entry which is preliminary data.</text>
</comment>
<dbReference type="PROSITE" id="PS51257">
    <property type="entry name" value="PROKAR_LIPOPROTEIN"/>
    <property type="match status" value="1"/>
</dbReference>
<feature type="domain" description="Glycoside hydrolase family 2 immunoglobulin-like beta-sandwich" evidence="4">
    <location>
        <begin position="197"/>
        <end position="306"/>
    </location>
</feature>
<dbReference type="Proteomes" id="UP000244956">
    <property type="component" value="Unassembled WGS sequence"/>
</dbReference>
<dbReference type="OrthoDB" id="9814867at2"/>
<evidence type="ECO:0000256" key="1">
    <source>
        <dbReference type="ARBA" id="ARBA00007401"/>
    </source>
</evidence>
<dbReference type="SUPFAM" id="SSF51445">
    <property type="entry name" value="(Trans)glycosidases"/>
    <property type="match status" value="1"/>
</dbReference>
<gene>
    <name evidence="6" type="ORF">DDZ16_13090</name>
</gene>
<dbReference type="Pfam" id="PF02837">
    <property type="entry name" value="Glyco_hydro_2_N"/>
    <property type="match status" value="1"/>
</dbReference>
<evidence type="ECO:0000256" key="3">
    <source>
        <dbReference type="SAM" id="SignalP"/>
    </source>
</evidence>
<dbReference type="EMBL" id="QEWP01000010">
    <property type="protein sequence ID" value="PWD98927.1"/>
    <property type="molecule type" value="Genomic_DNA"/>
</dbReference>
<feature type="chain" id="PRO_5015750307" description="Beta-galactosidase" evidence="3">
    <location>
        <begin position="21"/>
        <end position="967"/>
    </location>
</feature>
<keyword evidence="7" id="KW-1185">Reference proteome</keyword>
<feature type="signal peptide" evidence="3">
    <location>
        <begin position="1"/>
        <end position="20"/>
    </location>
</feature>
<dbReference type="InterPro" id="IPR006102">
    <property type="entry name" value="Ig-like_GH2"/>
</dbReference>
<keyword evidence="3" id="KW-0732">Signal</keyword>
<dbReference type="InterPro" id="IPR008979">
    <property type="entry name" value="Galactose-bd-like_sf"/>
</dbReference>
<sequence>MNIRPQVLVMLVFTSIILTACSSPETSRKTIDLSGTWAFKLDSNNVGVQEQWFNGFFDESVILPGTTDENKKGTPNKKIEVNHLTRKYYYVGKAWYQRTVVIPNEWQDKTIRLFLERTKATEVWVDGQRFPLQKHLSAPHIYDLTKVLTPGEHTLSISVDNTPKLFPTGGSHAIAKHTQTNWNGIIGKLELTAMDKVYIKSLKVFPDTENKEVKVVFRLPNPEKEKLNGTITCQAKGFNGHNHTIKKQTFEFSSSENEIVVTGKYNMGNNFATWDEFTPHLYRLSAKLSAKSESNAYGDKTEESFGMVEFTTKGTQFVVNDKFTLLRGKHDACVFPLTGYPPTTKDEWVRQMKICKEYGLNHYRFHSWTPPKAAFEAADLVGIYMQPELPQWRQFKETDTAHFHFQRKEGEAIFDTYANNPSFVMFALGNELGGSRKLMAKMVNHLKEYDGRSLFAQGSNNYFWNPKKQPNEDFFISARTKKKQDNFVNDIRASFSYANDPNAGIINGQFPNTERSFEAALKHCDVPAIGHETGQYQVLPNFNEISKYTGVLEARNFEVFKQRMIDQNMFSYWEELFEASGKHAALCYKEDNEISMRTPGLGGFQILDLQDFPGQGTALVGMLDAFMDSKGIVSPEEWRQSCADQTIQAKMPRLVWQNNESLTAELIAINYGATDMVNNTIAWTLTGQNGTVVASGETPAINFEQGKITSLEKISVPLSEIETPQQLTLALSTSNGKITNNYHVWVYPESIKEEKVTEVEMATVLDMATLAKLENGSKVLLMPDSASIAKNSVGGLFISDYWCYPMFKGICERNNKPVSPGTLGLLIDDKHPVFKHFPTSFHSDWQWWSIMKKSRPIVLDSADAEYRPIVQAIDNFERCAKLGLLFEFKVGKGSVLVCSANLNDKDDFVAQQLLRSMLRYMDSEEFSPQTTLSQNKLLSVIYGNTSTKSKSRITNDKGNTGGYDLLQ</sequence>
<name>A0A2U2B791_9BACT</name>
<dbReference type="Gene3D" id="3.20.20.80">
    <property type="entry name" value="Glycosidases"/>
    <property type="match status" value="1"/>
</dbReference>
<dbReference type="Pfam" id="PF00703">
    <property type="entry name" value="Glyco_hydro_2"/>
    <property type="match status" value="1"/>
</dbReference>
<dbReference type="InterPro" id="IPR006104">
    <property type="entry name" value="Glyco_hydro_2_N"/>
</dbReference>